<organism evidence="1 2">
    <name type="scientific">Streptosporangium fragile</name>
    <dbReference type="NCBI Taxonomy" id="46186"/>
    <lineage>
        <taxon>Bacteria</taxon>
        <taxon>Bacillati</taxon>
        <taxon>Actinomycetota</taxon>
        <taxon>Actinomycetes</taxon>
        <taxon>Streptosporangiales</taxon>
        <taxon>Streptosporangiaceae</taxon>
        <taxon>Streptosporangium</taxon>
    </lineage>
</organism>
<evidence type="ECO:0000313" key="2">
    <source>
        <dbReference type="Proteomes" id="UP001500831"/>
    </source>
</evidence>
<name>A0ABN3WA58_9ACTN</name>
<dbReference type="EMBL" id="BAAAVI010000097">
    <property type="protein sequence ID" value="GAA2908804.1"/>
    <property type="molecule type" value="Genomic_DNA"/>
</dbReference>
<dbReference type="Proteomes" id="UP001500831">
    <property type="component" value="Unassembled WGS sequence"/>
</dbReference>
<comment type="caution">
    <text evidence="1">The sequence shown here is derived from an EMBL/GenBank/DDBJ whole genome shotgun (WGS) entry which is preliminary data.</text>
</comment>
<keyword evidence="2" id="KW-1185">Reference proteome</keyword>
<proteinExistence type="predicted"/>
<reference evidence="1 2" key="1">
    <citation type="journal article" date="2019" name="Int. J. Syst. Evol. Microbiol.">
        <title>The Global Catalogue of Microorganisms (GCM) 10K type strain sequencing project: providing services to taxonomists for standard genome sequencing and annotation.</title>
        <authorList>
            <consortium name="The Broad Institute Genomics Platform"/>
            <consortium name="The Broad Institute Genome Sequencing Center for Infectious Disease"/>
            <person name="Wu L."/>
            <person name="Ma J."/>
        </authorList>
    </citation>
    <scope>NUCLEOTIDE SEQUENCE [LARGE SCALE GENOMIC DNA]</scope>
    <source>
        <strain evidence="1 2">JCM 6242</strain>
    </source>
</reference>
<sequence length="74" mass="8102">MLGQVAKAKGRSIENVLDMIWPDMPEGLISQVARNEALKLEAYALTTGRMGILETTGDSLTELTVVEELRRTAV</sequence>
<protein>
    <submittedName>
        <fullName evidence="1">Uncharacterized protein</fullName>
    </submittedName>
</protein>
<evidence type="ECO:0000313" key="1">
    <source>
        <dbReference type="EMBL" id="GAA2908804.1"/>
    </source>
</evidence>
<dbReference type="RefSeq" id="WP_344981455.1">
    <property type="nucleotide sequence ID" value="NZ_BAAAVI010000097.1"/>
</dbReference>
<accession>A0ABN3WA58</accession>
<gene>
    <name evidence="1" type="ORF">GCM10010517_75230</name>
</gene>